<dbReference type="Pfam" id="PF04865">
    <property type="entry name" value="Baseplate_J"/>
    <property type="match status" value="1"/>
</dbReference>
<protein>
    <submittedName>
        <fullName evidence="2">Baseplate J-like protein</fullName>
    </submittedName>
</protein>
<sequence>MAYRAPYIDAAGLHIPTYQEILEDMIADHKAIYGEDVYLEPDSQDYQYISIHALKIYDCMQLLEIIWNNRSVKTSVGTGLDSVVKLNGIHRKAASHSMVDLELTGDVGAEIVNGVASDESGNKWKLPEKVTFTTATVTVTAVAVELGAVKALAHEINKISTPTKGWVSVDNPAAAIPGQPIETDEALRSRQSISVATPSLSMIDSLIAGVAAVDNIQRFAVYENDTNVTDDNTVPAHSVCVVAEGGLDTDIARVIYKRKGPGTGTYGDKHVVITAGNGTPVDIKFFRAKPKPIYVAMKIKKLPGFTRDIEAAIKTNVTEYLDTLKIGQEVYATPLWAAASKSMQDLKAPSFVITELQLGESETSQNLQTVVVDFNEVAAYGGIRVEEVL</sequence>
<name>A0A6N3BU01_9FIRM</name>
<evidence type="ECO:0000313" key="2">
    <source>
        <dbReference type="EMBL" id="VYU07422.1"/>
    </source>
</evidence>
<dbReference type="EMBL" id="CACRUX010000047">
    <property type="protein sequence ID" value="VYU07422.1"/>
    <property type="molecule type" value="Genomic_DNA"/>
</dbReference>
<feature type="domain" description="Baseplate protein J-like barrel" evidence="1">
    <location>
        <begin position="101"/>
        <end position="178"/>
    </location>
</feature>
<dbReference type="InterPro" id="IPR006949">
    <property type="entry name" value="Barrel_Baseplate_J-like"/>
</dbReference>
<evidence type="ECO:0000259" key="1">
    <source>
        <dbReference type="Pfam" id="PF04865"/>
    </source>
</evidence>
<dbReference type="AlphaFoldDB" id="A0A6N3BU01"/>
<reference evidence="2" key="1">
    <citation type="submission" date="2019-11" db="EMBL/GenBank/DDBJ databases">
        <authorList>
            <person name="Feng L."/>
        </authorList>
    </citation>
    <scope>NUCLEOTIDE SEQUENCE</scope>
    <source>
        <strain evidence="2">VrattiLFYP33</strain>
    </source>
</reference>
<gene>
    <name evidence="2" type="ORF">VRLFYP33_01178</name>
</gene>
<proteinExistence type="predicted"/>
<dbReference type="RefSeq" id="WP_156704726.1">
    <property type="nucleotide sequence ID" value="NZ_CACRUX010000047.1"/>
</dbReference>
<accession>A0A6N3BU01</accession>
<organism evidence="2">
    <name type="scientific">Veillonella ratti</name>
    <dbReference type="NCBI Taxonomy" id="103892"/>
    <lineage>
        <taxon>Bacteria</taxon>
        <taxon>Bacillati</taxon>
        <taxon>Bacillota</taxon>
        <taxon>Negativicutes</taxon>
        <taxon>Veillonellales</taxon>
        <taxon>Veillonellaceae</taxon>
        <taxon>Veillonella</taxon>
    </lineage>
</organism>